<dbReference type="SUPFAM" id="SSF48403">
    <property type="entry name" value="Ankyrin repeat"/>
    <property type="match status" value="1"/>
</dbReference>
<dbReference type="AlphaFoldDB" id="A0AA36NBV2"/>
<keyword evidence="3" id="KW-1185">Reference proteome</keyword>
<organism evidence="2 3">
    <name type="scientific">Effrenium voratum</name>
    <dbReference type="NCBI Taxonomy" id="2562239"/>
    <lineage>
        <taxon>Eukaryota</taxon>
        <taxon>Sar</taxon>
        <taxon>Alveolata</taxon>
        <taxon>Dinophyceae</taxon>
        <taxon>Suessiales</taxon>
        <taxon>Symbiodiniaceae</taxon>
        <taxon>Effrenium</taxon>
    </lineage>
</organism>
<dbReference type="Gene3D" id="1.25.40.20">
    <property type="entry name" value="Ankyrin repeat-containing domain"/>
    <property type="match status" value="1"/>
</dbReference>
<dbReference type="PROSITE" id="PS50088">
    <property type="entry name" value="ANK_REPEAT"/>
    <property type="match status" value="1"/>
</dbReference>
<dbReference type="EMBL" id="CAUJNA010003275">
    <property type="protein sequence ID" value="CAJ1397701.1"/>
    <property type="molecule type" value="Genomic_DNA"/>
</dbReference>
<dbReference type="Proteomes" id="UP001178507">
    <property type="component" value="Unassembled WGS sequence"/>
</dbReference>
<feature type="repeat" description="ANK" evidence="1">
    <location>
        <begin position="39"/>
        <end position="71"/>
    </location>
</feature>
<evidence type="ECO:0000313" key="2">
    <source>
        <dbReference type="EMBL" id="CAJ1397701.1"/>
    </source>
</evidence>
<keyword evidence="1" id="KW-0040">ANK repeat</keyword>
<accession>A0AA36NBV2</accession>
<name>A0AA36NBV2_9DINO</name>
<dbReference type="InterPro" id="IPR002110">
    <property type="entry name" value="Ankyrin_rpt"/>
</dbReference>
<reference evidence="2" key="1">
    <citation type="submission" date="2023-08" db="EMBL/GenBank/DDBJ databases">
        <authorList>
            <person name="Chen Y."/>
            <person name="Shah S."/>
            <person name="Dougan E. K."/>
            <person name="Thang M."/>
            <person name="Chan C."/>
        </authorList>
    </citation>
    <scope>NUCLEOTIDE SEQUENCE</scope>
</reference>
<evidence type="ECO:0000256" key="1">
    <source>
        <dbReference type="PROSITE-ProRule" id="PRU00023"/>
    </source>
</evidence>
<evidence type="ECO:0000313" key="3">
    <source>
        <dbReference type="Proteomes" id="UP001178507"/>
    </source>
</evidence>
<comment type="caution">
    <text evidence="2">The sequence shown here is derived from an EMBL/GenBank/DDBJ whole genome shotgun (WGS) entry which is preliminary data.</text>
</comment>
<dbReference type="InterPro" id="IPR036770">
    <property type="entry name" value="Ankyrin_rpt-contain_sf"/>
</dbReference>
<sequence>RAHQEDLRTRELQEKVAQWLRERQFVDVNTPKVTCFGLRRTSPLVQAARDRDVAMVVLLVSSGADPAQKDPLGYTVFDYLKSQALRQQIRRLRSKIVQDAIAHKFGTV</sequence>
<feature type="non-terminal residue" evidence="2">
    <location>
        <position position="108"/>
    </location>
</feature>
<proteinExistence type="predicted"/>
<protein>
    <submittedName>
        <fullName evidence="2">Uncharacterized protein</fullName>
    </submittedName>
</protein>
<gene>
    <name evidence="2" type="ORF">EVOR1521_LOCUS21656</name>
</gene>